<dbReference type="Proteomes" id="UP001196413">
    <property type="component" value="Unassembled WGS sequence"/>
</dbReference>
<sequence length="153" mass="17252">MENNMKEEPGRRRSAAWTAFGSPQKATDQLANSKLRAHLLDSTVLPALSYAAETWPDTSLTSRLLRTTQERLNDVFSDSVGVHNICPACVAQIFRVYSIFVTQSLYIYSGTRMGRSYTKRNGRQMYEENCEVDSTTMYASSKTTTYTLGGRVR</sequence>
<accession>A0AAD5QGU1</accession>
<gene>
    <name evidence="1" type="ORF">KIN20_001232</name>
</gene>
<keyword evidence="2" id="KW-1185">Reference proteome</keyword>
<dbReference type="EMBL" id="JAHQIW010000174">
    <property type="protein sequence ID" value="KAJ1346451.1"/>
    <property type="molecule type" value="Genomic_DNA"/>
</dbReference>
<protein>
    <submittedName>
        <fullName evidence="1">Uncharacterized protein</fullName>
    </submittedName>
</protein>
<evidence type="ECO:0000313" key="2">
    <source>
        <dbReference type="Proteomes" id="UP001196413"/>
    </source>
</evidence>
<reference evidence="1" key="1">
    <citation type="submission" date="2021-06" db="EMBL/GenBank/DDBJ databases">
        <title>Parelaphostrongylus tenuis whole genome reference sequence.</title>
        <authorList>
            <person name="Garwood T.J."/>
            <person name="Larsen P.A."/>
            <person name="Fountain-Jones N.M."/>
            <person name="Garbe J.R."/>
            <person name="Macchietto M.G."/>
            <person name="Kania S.A."/>
            <person name="Gerhold R.W."/>
            <person name="Richards J.E."/>
            <person name="Wolf T.M."/>
        </authorList>
    </citation>
    <scope>NUCLEOTIDE SEQUENCE</scope>
    <source>
        <strain evidence="1">MNPRO001-30</strain>
        <tissue evidence="1">Meninges</tissue>
    </source>
</reference>
<evidence type="ECO:0000313" key="1">
    <source>
        <dbReference type="EMBL" id="KAJ1346451.1"/>
    </source>
</evidence>
<comment type="caution">
    <text evidence="1">The sequence shown here is derived from an EMBL/GenBank/DDBJ whole genome shotgun (WGS) entry which is preliminary data.</text>
</comment>
<organism evidence="1 2">
    <name type="scientific">Parelaphostrongylus tenuis</name>
    <name type="common">Meningeal worm</name>
    <dbReference type="NCBI Taxonomy" id="148309"/>
    <lineage>
        <taxon>Eukaryota</taxon>
        <taxon>Metazoa</taxon>
        <taxon>Ecdysozoa</taxon>
        <taxon>Nematoda</taxon>
        <taxon>Chromadorea</taxon>
        <taxon>Rhabditida</taxon>
        <taxon>Rhabditina</taxon>
        <taxon>Rhabditomorpha</taxon>
        <taxon>Strongyloidea</taxon>
        <taxon>Metastrongylidae</taxon>
        <taxon>Parelaphostrongylus</taxon>
    </lineage>
</organism>
<name>A0AAD5QGU1_PARTN</name>
<dbReference type="AlphaFoldDB" id="A0AAD5QGU1"/>
<proteinExistence type="predicted"/>